<evidence type="ECO:0000256" key="3">
    <source>
        <dbReference type="ARBA" id="ARBA00022737"/>
    </source>
</evidence>
<evidence type="ECO:0000256" key="6">
    <source>
        <dbReference type="PROSITE-ProRule" id="PRU00259"/>
    </source>
</evidence>
<keyword evidence="4" id="KW-0130">Cell adhesion</keyword>
<dbReference type="Gene3D" id="1.25.10.10">
    <property type="entry name" value="Leucine-rich Repeat Variant"/>
    <property type="match status" value="1"/>
</dbReference>
<evidence type="ECO:0000256" key="1">
    <source>
        <dbReference type="ARBA" id="ARBA00004282"/>
    </source>
</evidence>
<sequence length="775" mass="85822">MSVAVAEGCFLSALQPNSSRTAYMVPSDGPCPDPVAKARRVQEQVRMRLAEKKTSSLTRLDDPPPGPTDYSFPEAKSYSHSHGFSSRSLIHTPSRIMAVPTVPLHSSGFSSRSAVETSSKVSHRGTSTVQGNLQPMQAHTRSRRSRSLCQADMPLTVVVPPEVASFPVTVPPPGTLRRSLSGILAQERGYFQEEPPYQSTYKGPSHRTISRITNRQQHYQQQGCAFEKEGWLGTGRGVPMAGDGWGTQWQQHVSRTNNVMGTAQYQVPLKRTSSVRSVRSVGKGVDVMEGASIHSNDPLAEMQGLDMATAIRYLSESDTALQVLGAAYIQHQCYHSNDAKHQVRVLYGIPALVQLFASDNQEVQRYATGATRNLIYENSDNKVALIDAGGLARLVSILSEQDEELRKIITGVLWNMSSRDNLKEKLSKEALSELTEKVLIPLCSSLPLCSSERDIFYNTTGCLRNLSSVNERTRQKMRDMRGLVESLVSYIQQEDIAEDKGLENSLCVMRNLSYQLYTELPPSVRLRLEGPTRASGSRDTDTMGCFTMYNKKNTEQRNLNLTILSEVSRQPKGAEWLWHPKVVALYKAVLQNRHISSTSREAAIGALQNITSGEAWWSSVMSGVVTEQERMLPILLDLLDTDSDMELRPLTGLLRNLSRHSTNKDHMAKNMVNVLVSKLPCDGLQTSPSSEVVANMCGALNHLVTCSSVAARDISYFNGLPKLVGIKTFHDNSSGSVKAARAASTVLYNMFQYNKLHKDYKLKGFARRDFTDATI</sequence>
<dbReference type="PANTHER" id="PTHR10372">
    <property type="entry name" value="PLAKOPHILLIN-RELATED"/>
    <property type="match status" value="1"/>
</dbReference>
<feature type="region of interest" description="Disordered" evidence="7">
    <location>
        <begin position="118"/>
        <end position="139"/>
    </location>
</feature>
<name>A0A2U9BDK6_SCOMX</name>
<dbReference type="GO" id="GO:0005634">
    <property type="term" value="C:nucleus"/>
    <property type="evidence" value="ECO:0007669"/>
    <property type="project" value="TreeGrafter"/>
</dbReference>
<dbReference type="STRING" id="52904.ENSSMAP00000022406"/>
<dbReference type="GO" id="GO:0098609">
    <property type="term" value="P:cell-cell adhesion"/>
    <property type="evidence" value="ECO:0007669"/>
    <property type="project" value="InterPro"/>
</dbReference>
<evidence type="ECO:0000256" key="7">
    <source>
        <dbReference type="SAM" id="MobiDB-lite"/>
    </source>
</evidence>
<dbReference type="GO" id="GO:0005912">
    <property type="term" value="C:adherens junction"/>
    <property type="evidence" value="ECO:0007669"/>
    <property type="project" value="TreeGrafter"/>
</dbReference>
<gene>
    <name evidence="8" type="ORF">SMAX5B_003236</name>
</gene>
<evidence type="ECO:0000256" key="2">
    <source>
        <dbReference type="ARBA" id="ARBA00005462"/>
    </source>
</evidence>
<dbReference type="InterPro" id="IPR016024">
    <property type="entry name" value="ARM-type_fold"/>
</dbReference>
<feature type="repeat" description="ARM" evidence="6">
    <location>
        <begin position="389"/>
        <end position="431"/>
    </location>
</feature>
<dbReference type="GO" id="GO:0005737">
    <property type="term" value="C:cytoplasm"/>
    <property type="evidence" value="ECO:0007669"/>
    <property type="project" value="TreeGrafter"/>
</dbReference>
<dbReference type="Proteomes" id="UP000246464">
    <property type="component" value="Chromosome 5"/>
</dbReference>
<evidence type="ECO:0000313" key="8">
    <source>
        <dbReference type="EMBL" id="AWP02043.1"/>
    </source>
</evidence>
<dbReference type="InterPro" id="IPR000225">
    <property type="entry name" value="Armadillo"/>
</dbReference>
<dbReference type="Pfam" id="PF00514">
    <property type="entry name" value="Arm"/>
    <property type="match status" value="2"/>
</dbReference>
<evidence type="ECO:0000256" key="5">
    <source>
        <dbReference type="ARBA" id="ARBA00022949"/>
    </source>
</evidence>
<dbReference type="GO" id="GO:0005886">
    <property type="term" value="C:plasma membrane"/>
    <property type="evidence" value="ECO:0007669"/>
    <property type="project" value="TreeGrafter"/>
</dbReference>
<keyword evidence="5" id="KW-0965">Cell junction</keyword>
<reference evidence="8 9" key="1">
    <citation type="submission" date="2017-12" db="EMBL/GenBank/DDBJ databases">
        <title>Integrating genomic resources of turbot (Scophthalmus maximus) in depth evaluation of genetic and physical mapping variation across individuals.</title>
        <authorList>
            <person name="Martinez P."/>
        </authorList>
    </citation>
    <scope>NUCLEOTIDE SEQUENCE [LARGE SCALE GENOMIC DNA]</scope>
</reference>
<feature type="region of interest" description="Disordered" evidence="7">
    <location>
        <begin position="49"/>
        <end position="77"/>
    </location>
</feature>
<dbReference type="PANTHER" id="PTHR10372:SF1">
    <property type="entry name" value="PLAKOPHILIN-3"/>
    <property type="match status" value="1"/>
</dbReference>
<feature type="compositionally biased region" description="Basic and acidic residues" evidence="7">
    <location>
        <begin position="49"/>
        <end position="62"/>
    </location>
</feature>
<dbReference type="InterPro" id="IPR028435">
    <property type="entry name" value="Plakophilin/d_Catenin"/>
</dbReference>
<feature type="repeat" description="ARM" evidence="6">
    <location>
        <begin position="347"/>
        <end position="389"/>
    </location>
</feature>
<comment type="subcellular location">
    <subcellularLocation>
        <location evidence="1">Cell junction</location>
    </subcellularLocation>
</comment>
<proteinExistence type="inferred from homology"/>
<dbReference type="EMBL" id="CP026247">
    <property type="protein sequence ID" value="AWP02043.1"/>
    <property type="molecule type" value="Genomic_DNA"/>
</dbReference>
<keyword evidence="9" id="KW-1185">Reference proteome</keyword>
<accession>A0A2U9BDK6</accession>
<dbReference type="OMA" id="WQHHASR"/>
<dbReference type="SUPFAM" id="SSF48371">
    <property type="entry name" value="ARM repeat"/>
    <property type="match status" value="1"/>
</dbReference>
<dbReference type="AlphaFoldDB" id="A0A2U9BDK6"/>
<dbReference type="SMART" id="SM00185">
    <property type="entry name" value="ARM"/>
    <property type="match status" value="6"/>
</dbReference>
<comment type="similarity">
    <text evidence="2">Belongs to the beta-catenin family.</text>
</comment>
<protein>
    <submittedName>
        <fullName evidence="8">Putative plakophilin-3-like</fullName>
    </submittedName>
</protein>
<dbReference type="PROSITE" id="PS50176">
    <property type="entry name" value="ARM_REPEAT"/>
    <property type="match status" value="2"/>
</dbReference>
<evidence type="ECO:0000256" key="4">
    <source>
        <dbReference type="ARBA" id="ARBA00022889"/>
    </source>
</evidence>
<keyword evidence="3" id="KW-0677">Repeat</keyword>
<evidence type="ECO:0000313" key="9">
    <source>
        <dbReference type="Proteomes" id="UP000246464"/>
    </source>
</evidence>
<dbReference type="InterPro" id="IPR011989">
    <property type="entry name" value="ARM-like"/>
</dbReference>
<organism evidence="8 9">
    <name type="scientific">Scophthalmus maximus</name>
    <name type="common">Turbot</name>
    <name type="synonym">Psetta maxima</name>
    <dbReference type="NCBI Taxonomy" id="52904"/>
    <lineage>
        <taxon>Eukaryota</taxon>
        <taxon>Metazoa</taxon>
        <taxon>Chordata</taxon>
        <taxon>Craniata</taxon>
        <taxon>Vertebrata</taxon>
        <taxon>Euteleostomi</taxon>
        <taxon>Actinopterygii</taxon>
        <taxon>Neopterygii</taxon>
        <taxon>Teleostei</taxon>
        <taxon>Neoteleostei</taxon>
        <taxon>Acanthomorphata</taxon>
        <taxon>Carangaria</taxon>
        <taxon>Pleuronectiformes</taxon>
        <taxon>Pleuronectoidei</taxon>
        <taxon>Scophthalmidae</taxon>
        <taxon>Scophthalmus</taxon>
    </lineage>
</organism>